<dbReference type="AlphaFoldDB" id="A0A812KD32"/>
<reference evidence="2" key="1">
    <citation type="submission" date="2021-02" db="EMBL/GenBank/DDBJ databases">
        <authorList>
            <person name="Dougan E. K."/>
            <person name="Rhodes N."/>
            <person name="Thang M."/>
            <person name="Chan C."/>
        </authorList>
    </citation>
    <scope>NUCLEOTIDE SEQUENCE</scope>
</reference>
<keyword evidence="3" id="KW-1185">Reference proteome</keyword>
<proteinExistence type="predicted"/>
<feature type="compositionally biased region" description="Basic and acidic residues" evidence="1">
    <location>
        <begin position="127"/>
        <end position="140"/>
    </location>
</feature>
<accession>A0A812KD32</accession>
<gene>
    <name evidence="2" type="ORF">SNAT2548_LOCUS8931</name>
</gene>
<dbReference type="EMBL" id="CAJNDS010000669">
    <property type="protein sequence ID" value="CAE7227105.1"/>
    <property type="molecule type" value="Genomic_DNA"/>
</dbReference>
<comment type="caution">
    <text evidence="2">The sequence shown here is derived from an EMBL/GenBank/DDBJ whole genome shotgun (WGS) entry which is preliminary data.</text>
</comment>
<evidence type="ECO:0000313" key="3">
    <source>
        <dbReference type="Proteomes" id="UP000604046"/>
    </source>
</evidence>
<dbReference type="OrthoDB" id="433803at2759"/>
<name>A0A812KD32_9DINO</name>
<feature type="region of interest" description="Disordered" evidence="1">
    <location>
        <begin position="104"/>
        <end position="144"/>
    </location>
</feature>
<evidence type="ECO:0008006" key="4">
    <source>
        <dbReference type="Google" id="ProtNLM"/>
    </source>
</evidence>
<protein>
    <recommendedName>
        <fullName evidence="4">SAM domain-containing protein</fullName>
    </recommendedName>
</protein>
<dbReference type="Proteomes" id="UP000604046">
    <property type="component" value="Unassembled WGS sequence"/>
</dbReference>
<evidence type="ECO:0000313" key="2">
    <source>
        <dbReference type="EMBL" id="CAE7227105.1"/>
    </source>
</evidence>
<organism evidence="2 3">
    <name type="scientific">Symbiodinium natans</name>
    <dbReference type="NCBI Taxonomy" id="878477"/>
    <lineage>
        <taxon>Eukaryota</taxon>
        <taxon>Sar</taxon>
        <taxon>Alveolata</taxon>
        <taxon>Dinophyceae</taxon>
        <taxon>Suessiales</taxon>
        <taxon>Symbiodiniaceae</taxon>
        <taxon>Symbiodinium</taxon>
    </lineage>
</organism>
<sequence>MSALLFDVFVEALHIAVNEDREQTHFWQFQTGPPAIAEAIHRRRAFEKELLQEVSTWSCWCCPAATLEGLLSPLSSAGVLGEVALGTSLELEISLEQHLQACEAEGAPPSPALESEEETSPVSPADKLPRSCPEEADPRGNGHSLAELHGFEGSRAEDWLCGRRLTCPALWGPTTFEFTKSLGKVDNTIAFGRRPCLALGDIVCMERYIMMQASIPDFSECHWLLRLNSTSLICLPFRLIPVHVEQCNYANRYNLTGGEGRDVFRALQDDLGNWCWDDAASSVWSGSDSRASSLERVLDRLEAAKLQRYRRVFVKERLGVTALLSMDDAMLKDIGSPSSVGAWVSITQGKARALPRLFT</sequence>
<evidence type="ECO:0000256" key="1">
    <source>
        <dbReference type="SAM" id="MobiDB-lite"/>
    </source>
</evidence>